<dbReference type="OrthoDB" id="444631at2759"/>
<dbReference type="GO" id="GO:0016020">
    <property type="term" value="C:membrane"/>
    <property type="evidence" value="ECO:0007669"/>
    <property type="project" value="UniProtKB-SubCell"/>
</dbReference>
<dbReference type="STRING" id="28573.A0A0U1M2S7"/>
<feature type="region of interest" description="Disordered" evidence="6">
    <location>
        <begin position="350"/>
        <end position="372"/>
    </location>
</feature>
<feature type="transmembrane region" description="Helical" evidence="7">
    <location>
        <begin position="111"/>
        <end position="136"/>
    </location>
</feature>
<organism evidence="9 10">
    <name type="scientific">Talaromyces islandicus</name>
    <name type="common">Penicillium islandicum</name>
    <dbReference type="NCBI Taxonomy" id="28573"/>
    <lineage>
        <taxon>Eukaryota</taxon>
        <taxon>Fungi</taxon>
        <taxon>Dikarya</taxon>
        <taxon>Ascomycota</taxon>
        <taxon>Pezizomycotina</taxon>
        <taxon>Eurotiomycetes</taxon>
        <taxon>Eurotiomycetidae</taxon>
        <taxon>Eurotiales</taxon>
        <taxon>Trichocomaceae</taxon>
        <taxon>Talaromyces</taxon>
        <taxon>Talaromyces sect. Islandici</taxon>
    </lineage>
</organism>
<evidence type="ECO:0000259" key="8">
    <source>
        <dbReference type="Pfam" id="PF20684"/>
    </source>
</evidence>
<feature type="transmembrane region" description="Helical" evidence="7">
    <location>
        <begin position="268"/>
        <end position="288"/>
    </location>
</feature>
<reference evidence="9 10" key="1">
    <citation type="submission" date="2015-04" db="EMBL/GenBank/DDBJ databases">
        <authorList>
            <person name="Syromyatnikov M.Y."/>
            <person name="Popov V.N."/>
        </authorList>
    </citation>
    <scope>NUCLEOTIDE SEQUENCE [LARGE SCALE GENOMIC DNA]</scope>
    <source>
        <strain evidence="9">WF-38-12</strain>
    </source>
</reference>
<feature type="transmembrane region" description="Helical" evidence="7">
    <location>
        <begin position="230"/>
        <end position="248"/>
    </location>
</feature>
<feature type="domain" description="Rhodopsin" evidence="8">
    <location>
        <begin position="44"/>
        <end position="292"/>
    </location>
</feature>
<keyword evidence="3 7" id="KW-1133">Transmembrane helix</keyword>
<dbReference type="Proteomes" id="UP000054383">
    <property type="component" value="Unassembled WGS sequence"/>
</dbReference>
<feature type="transmembrane region" description="Helical" evidence="7">
    <location>
        <begin position="148"/>
        <end position="170"/>
    </location>
</feature>
<evidence type="ECO:0000256" key="7">
    <source>
        <dbReference type="SAM" id="Phobius"/>
    </source>
</evidence>
<dbReference type="InterPro" id="IPR052337">
    <property type="entry name" value="SAT4-like"/>
</dbReference>
<sequence>MYLLPVRRQASSAQQLVTGPGVPYDFYIGFMWAGFAVASIFIGIRLYARLRSSSSRRIYIDDAFILFGYILLLITAALWQWGAKDMYYILDLSAGHAQLEPDYTARLHRMLLVSFLAEFLFYHILIMFKLSLLFFFRRISSSADKFKCFWWPTLIYSVCTYFISVGTINYDCYWGSLEKVTVSCDTPSGTRFMRDVVDVNCALDVSSDFLIMIIPIILLWDIQVRSSKKIALFGLFSLSILTMAIAIARTADIRATQKANGLPDSSYLWFWSFLQSWLCMVVACASAFRQLFVASKDGSSKPTWTATDSFYDRMISSFQSRNKNQNDPNLYELPDANQIGQPFDYVSMRKESEVASQQSGRSPCVSPNPSMPVAAHGMALGQNYTHESQITKKVEYSVSR</sequence>
<evidence type="ECO:0000256" key="6">
    <source>
        <dbReference type="SAM" id="MobiDB-lite"/>
    </source>
</evidence>
<keyword evidence="10" id="KW-1185">Reference proteome</keyword>
<feature type="transmembrane region" description="Helical" evidence="7">
    <location>
        <begin position="26"/>
        <end position="47"/>
    </location>
</feature>
<accession>A0A0U1M2S7</accession>
<dbReference type="Pfam" id="PF20684">
    <property type="entry name" value="Fung_rhodopsin"/>
    <property type="match status" value="1"/>
</dbReference>
<evidence type="ECO:0000256" key="5">
    <source>
        <dbReference type="ARBA" id="ARBA00038359"/>
    </source>
</evidence>
<proteinExistence type="inferred from homology"/>
<gene>
    <name evidence="9" type="ORF">PISL3812_06942</name>
</gene>
<keyword evidence="2 7" id="KW-0812">Transmembrane</keyword>
<evidence type="ECO:0000256" key="4">
    <source>
        <dbReference type="ARBA" id="ARBA00023136"/>
    </source>
</evidence>
<comment type="subcellular location">
    <subcellularLocation>
        <location evidence="1">Membrane</location>
        <topology evidence="1">Multi-pass membrane protein</topology>
    </subcellularLocation>
</comment>
<dbReference type="PANTHER" id="PTHR33048:SF47">
    <property type="entry name" value="INTEGRAL MEMBRANE PROTEIN-RELATED"/>
    <property type="match status" value="1"/>
</dbReference>
<name>A0A0U1M2S7_TALIS</name>
<feature type="transmembrane region" description="Helical" evidence="7">
    <location>
        <begin position="197"/>
        <end position="218"/>
    </location>
</feature>
<feature type="compositionally biased region" description="Polar residues" evidence="6">
    <location>
        <begin position="354"/>
        <end position="368"/>
    </location>
</feature>
<keyword evidence="4 7" id="KW-0472">Membrane</keyword>
<dbReference type="AlphaFoldDB" id="A0A0U1M2S7"/>
<feature type="transmembrane region" description="Helical" evidence="7">
    <location>
        <begin position="59"/>
        <end position="81"/>
    </location>
</feature>
<comment type="similarity">
    <text evidence="5">Belongs to the SAT4 family.</text>
</comment>
<dbReference type="OMA" id="FWANCAG"/>
<evidence type="ECO:0000313" key="9">
    <source>
        <dbReference type="EMBL" id="CRG89903.1"/>
    </source>
</evidence>
<dbReference type="EMBL" id="CVMT01000007">
    <property type="protein sequence ID" value="CRG89903.1"/>
    <property type="molecule type" value="Genomic_DNA"/>
</dbReference>
<dbReference type="PANTHER" id="PTHR33048">
    <property type="entry name" value="PTH11-LIKE INTEGRAL MEMBRANE PROTEIN (AFU_ORTHOLOGUE AFUA_5G11245)"/>
    <property type="match status" value="1"/>
</dbReference>
<evidence type="ECO:0000256" key="3">
    <source>
        <dbReference type="ARBA" id="ARBA00022989"/>
    </source>
</evidence>
<dbReference type="InterPro" id="IPR049326">
    <property type="entry name" value="Rhodopsin_dom_fungi"/>
</dbReference>
<evidence type="ECO:0000256" key="2">
    <source>
        <dbReference type="ARBA" id="ARBA00022692"/>
    </source>
</evidence>
<evidence type="ECO:0000256" key="1">
    <source>
        <dbReference type="ARBA" id="ARBA00004141"/>
    </source>
</evidence>
<protein>
    <recommendedName>
        <fullName evidence="8">Rhodopsin domain-containing protein</fullName>
    </recommendedName>
</protein>
<evidence type="ECO:0000313" key="10">
    <source>
        <dbReference type="Proteomes" id="UP000054383"/>
    </source>
</evidence>